<keyword evidence="4" id="KW-1185">Reference proteome</keyword>
<organism evidence="3 4">
    <name type="scientific">Porites lobata</name>
    <dbReference type="NCBI Taxonomy" id="104759"/>
    <lineage>
        <taxon>Eukaryota</taxon>
        <taxon>Metazoa</taxon>
        <taxon>Cnidaria</taxon>
        <taxon>Anthozoa</taxon>
        <taxon>Hexacorallia</taxon>
        <taxon>Scleractinia</taxon>
        <taxon>Fungiina</taxon>
        <taxon>Poritidae</taxon>
        <taxon>Porites</taxon>
    </lineage>
</organism>
<dbReference type="Proteomes" id="UP001159405">
    <property type="component" value="Unassembled WGS sequence"/>
</dbReference>
<gene>
    <name evidence="3" type="ORF">PLOB_00000415</name>
</gene>
<feature type="non-terminal residue" evidence="3">
    <location>
        <position position="117"/>
    </location>
</feature>
<keyword evidence="2" id="KW-0472">Membrane</keyword>
<keyword evidence="2" id="KW-0812">Transmembrane</keyword>
<reference evidence="3 4" key="1">
    <citation type="submission" date="2022-05" db="EMBL/GenBank/DDBJ databases">
        <authorList>
            <consortium name="Genoscope - CEA"/>
            <person name="William W."/>
        </authorList>
    </citation>
    <scope>NUCLEOTIDE SEQUENCE [LARGE SCALE GENOMIC DNA]</scope>
</reference>
<proteinExistence type="predicted"/>
<evidence type="ECO:0000313" key="3">
    <source>
        <dbReference type="EMBL" id="CAH3032187.1"/>
    </source>
</evidence>
<protein>
    <submittedName>
        <fullName evidence="3">Uncharacterized protein</fullName>
    </submittedName>
</protein>
<feature type="region of interest" description="Disordered" evidence="1">
    <location>
        <begin position="85"/>
        <end position="117"/>
    </location>
</feature>
<evidence type="ECO:0000313" key="4">
    <source>
        <dbReference type="Proteomes" id="UP001159405"/>
    </source>
</evidence>
<keyword evidence="2" id="KW-1133">Transmembrane helix</keyword>
<evidence type="ECO:0000256" key="2">
    <source>
        <dbReference type="SAM" id="Phobius"/>
    </source>
</evidence>
<dbReference type="EMBL" id="CALNXK010000001">
    <property type="protein sequence ID" value="CAH3032187.1"/>
    <property type="molecule type" value="Genomic_DNA"/>
</dbReference>
<feature type="transmembrane region" description="Helical" evidence="2">
    <location>
        <begin position="68"/>
        <end position="85"/>
    </location>
</feature>
<accession>A0ABN8MSA9</accession>
<comment type="caution">
    <text evidence="3">The sequence shown here is derived from an EMBL/GenBank/DDBJ whole genome shotgun (WGS) entry which is preliminary data.</text>
</comment>
<evidence type="ECO:0000256" key="1">
    <source>
        <dbReference type="SAM" id="MobiDB-lite"/>
    </source>
</evidence>
<sequence length="117" mass="13360">MTTRARHEKMNTLYTAKPVFLESFGCKQWTFLVSQDKNTPNVNTIPFKQQINITQVIRELQLGNLKKLTILILLLRVVMVMFIGADEDDGDGSDDDEDDDDDDDDDGDDDDDDEDDD</sequence>
<name>A0ABN8MSA9_9CNID</name>